<dbReference type="HOGENOM" id="CLU_155188_1_0_11"/>
<gene>
    <name evidence="2" type="ORF">NONO_c50070</name>
</gene>
<evidence type="ECO:0000313" key="3">
    <source>
        <dbReference type="Proteomes" id="UP000019150"/>
    </source>
</evidence>
<evidence type="ECO:0000313" key="2">
    <source>
        <dbReference type="EMBL" id="AHH19791.1"/>
    </source>
</evidence>
<sequence length="100" mass="10361">MTNADGTWHIVVATPIGRQEVTLDLATNGSSAVSGTATTNAETVPVKNGTFDGDTLKLSVDLRSPFPMTVKYTLTPHEDTISGTAKAGPFPASKVTGNRG</sequence>
<feature type="region of interest" description="Disordered" evidence="1">
    <location>
        <begin position="79"/>
        <end position="100"/>
    </location>
</feature>
<dbReference type="PATRIC" id="fig|1415166.3.peg.5165"/>
<accession>W5TRB8</accession>
<dbReference type="RefSeq" id="WP_025351180.1">
    <property type="nucleotide sequence ID" value="NZ_CP006850.1"/>
</dbReference>
<dbReference type="eggNOG" id="ENOG50336JZ">
    <property type="taxonomic scope" value="Bacteria"/>
</dbReference>
<proteinExistence type="predicted"/>
<protein>
    <submittedName>
        <fullName evidence="2">Uncharacterized protein</fullName>
    </submittedName>
</protein>
<dbReference type="STRING" id="1415166.NONO_c50070"/>
<dbReference type="EMBL" id="CP006850">
    <property type="protein sequence ID" value="AHH19791.1"/>
    <property type="molecule type" value="Genomic_DNA"/>
</dbReference>
<dbReference type="Proteomes" id="UP000019150">
    <property type="component" value="Chromosome"/>
</dbReference>
<dbReference type="OrthoDB" id="5145750at2"/>
<reference evidence="2 3" key="1">
    <citation type="journal article" date="2014" name="Appl. Environ. Microbiol.">
        <title>Insights into the Microbial Degradation of Rubber and Gutta-Percha by Analysis of the Complete Genome of Nocardia nova SH22a.</title>
        <authorList>
            <person name="Luo Q."/>
            <person name="Hiessl S."/>
            <person name="Poehlein A."/>
            <person name="Daniel R."/>
            <person name="Steinbuchel A."/>
        </authorList>
    </citation>
    <scope>NUCLEOTIDE SEQUENCE [LARGE SCALE GENOMIC DNA]</scope>
    <source>
        <strain evidence="2">SH22a</strain>
    </source>
</reference>
<evidence type="ECO:0000256" key="1">
    <source>
        <dbReference type="SAM" id="MobiDB-lite"/>
    </source>
</evidence>
<keyword evidence="3" id="KW-1185">Reference proteome</keyword>
<organism evidence="2 3">
    <name type="scientific">Nocardia nova SH22a</name>
    <dbReference type="NCBI Taxonomy" id="1415166"/>
    <lineage>
        <taxon>Bacteria</taxon>
        <taxon>Bacillati</taxon>
        <taxon>Actinomycetota</taxon>
        <taxon>Actinomycetes</taxon>
        <taxon>Mycobacteriales</taxon>
        <taxon>Nocardiaceae</taxon>
        <taxon>Nocardia</taxon>
    </lineage>
</organism>
<dbReference type="AlphaFoldDB" id="W5TRB8"/>
<dbReference type="KEGG" id="nno:NONO_c50070"/>
<name>W5TRB8_9NOCA</name>